<dbReference type="GO" id="GO:0032259">
    <property type="term" value="P:methylation"/>
    <property type="evidence" value="ECO:0007669"/>
    <property type="project" value="UniProtKB-KW"/>
</dbReference>
<dbReference type="SUPFAM" id="SSF53335">
    <property type="entry name" value="S-adenosyl-L-methionine-dependent methyltransferases"/>
    <property type="match status" value="1"/>
</dbReference>
<dbReference type="NCBIfam" id="TIGR02469">
    <property type="entry name" value="CbiT"/>
    <property type="match status" value="1"/>
</dbReference>
<evidence type="ECO:0000256" key="3">
    <source>
        <dbReference type="ARBA" id="ARBA00022603"/>
    </source>
</evidence>
<organism evidence="7 8">
    <name type="scientific">Calidifontibacter indicus</name>
    <dbReference type="NCBI Taxonomy" id="419650"/>
    <lineage>
        <taxon>Bacteria</taxon>
        <taxon>Bacillati</taxon>
        <taxon>Actinomycetota</taxon>
        <taxon>Actinomycetes</taxon>
        <taxon>Micrococcales</taxon>
        <taxon>Dermacoccaceae</taxon>
        <taxon>Calidifontibacter</taxon>
    </lineage>
</organism>
<dbReference type="InterPro" id="IPR006365">
    <property type="entry name" value="Cbl_synth_CobL"/>
</dbReference>
<dbReference type="InterPro" id="IPR000878">
    <property type="entry name" value="4pyrrol_Mease"/>
</dbReference>
<dbReference type="CDD" id="cd11644">
    <property type="entry name" value="Precorrin-6Y-MT"/>
    <property type="match status" value="1"/>
</dbReference>
<dbReference type="InterPro" id="IPR014777">
    <property type="entry name" value="4pyrrole_Mease_sub1"/>
</dbReference>
<evidence type="ECO:0000313" key="7">
    <source>
        <dbReference type="EMBL" id="REF29488.1"/>
    </source>
</evidence>
<reference evidence="7 8" key="1">
    <citation type="submission" date="2018-08" db="EMBL/GenBank/DDBJ databases">
        <title>Sequencing the genomes of 1000 actinobacteria strains.</title>
        <authorList>
            <person name="Klenk H.-P."/>
        </authorList>
    </citation>
    <scope>NUCLEOTIDE SEQUENCE [LARGE SCALE GENOMIC DNA]</scope>
    <source>
        <strain evidence="7 8">DSM 22967</strain>
    </source>
</reference>
<dbReference type="UniPathway" id="UPA00148"/>
<keyword evidence="5" id="KW-0949">S-adenosyl-L-methionine</keyword>
<name>A0A3D9UJ67_9MICO</name>
<dbReference type="InterPro" id="IPR014008">
    <property type="entry name" value="Cbl_synth_MTase_CbiT"/>
</dbReference>
<accession>A0A3D9UJ67</accession>
<evidence type="ECO:0000256" key="2">
    <source>
        <dbReference type="ARBA" id="ARBA00022573"/>
    </source>
</evidence>
<dbReference type="InterPro" id="IPR012818">
    <property type="entry name" value="CbiE"/>
</dbReference>
<keyword evidence="3 7" id="KW-0489">Methyltransferase</keyword>
<evidence type="ECO:0000256" key="5">
    <source>
        <dbReference type="ARBA" id="ARBA00022691"/>
    </source>
</evidence>
<keyword evidence="2" id="KW-0169">Cobalamin biosynthesis</keyword>
<sequence>MIDVVGVTDAGFADLPQRLQRLVSDAAVVLGGRRQLASLPAVEGQVRRVWPSRLRAELPRLLDELPSDRVVALASGDPTLSGIGSTLIELLGADAVRLHPAVSSVALARARAGWSAESCEVVTVVGRSLHRVRRRLAPGARLIVLCSDGTTPAALADLLVDAGCPDAAMTAWWHLGGTDEGCRTATAGRWDGERTPDLVLCTVALPTDAALDGPAPGRAEDCFEHDGQITKRDLRASAIGHLRPTPGALLWDLGAGSGSVGIEWCLAGRDARCVSVEQHPERAERLRRNSVRLGVDDLLEVVEARSADALDELETPDAIFVGGGLTAELLERAWRRLRGGGRFVAHAVTLDTEQILVAAAGRHGGELTRISVEHARPLGRHLSWTPVRPVVQWSAAKPKETP</sequence>
<gene>
    <name evidence="7" type="ORF">DFJ65_0439</name>
</gene>
<feature type="domain" description="Tetrapyrrole methylase" evidence="6">
    <location>
        <begin position="4"/>
        <end position="180"/>
    </location>
</feature>
<dbReference type="Pfam" id="PF00590">
    <property type="entry name" value="TP_methylase"/>
    <property type="match status" value="1"/>
</dbReference>
<dbReference type="CDD" id="cd02440">
    <property type="entry name" value="AdoMet_MTases"/>
    <property type="match status" value="1"/>
</dbReference>
<dbReference type="PANTHER" id="PTHR43182:SF1">
    <property type="entry name" value="COBALT-PRECORRIN-7 C(5)-METHYLTRANSFERASE"/>
    <property type="match status" value="1"/>
</dbReference>
<dbReference type="InterPro" id="IPR035996">
    <property type="entry name" value="4pyrrol_Methylase_sf"/>
</dbReference>
<dbReference type="NCBIfam" id="TIGR02467">
    <property type="entry name" value="CbiE"/>
    <property type="match status" value="1"/>
</dbReference>
<dbReference type="PIRSF" id="PIRSF036428">
    <property type="entry name" value="CobL"/>
    <property type="match status" value="1"/>
</dbReference>
<evidence type="ECO:0000256" key="4">
    <source>
        <dbReference type="ARBA" id="ARBA00022679"/>
    </source>
</evidence>
<dbReference type="RefSeq" id="WP_115921604.1">
    <property type="nucleotide sequence ID" value="NZ_QTUA01000001.1"/>
</dbReference>
<dbReference type="SUPFAM" id="SSF53790">
    <property type="entry name" value="Tetrapyrrole methylase"/>
    <property type="match status" value="1"/>
</dbReference>
<keyword evidence="8" id="KW-1185">Reference proteome</keyword>
<dbReference type="GO" id="GO:0009236">
    <property type="term" value="P:cobalamin biosynthetic process"/>
    <property type="evidence" value="ECO:0007669"/>
    <property type="project" value="UniProtKB-UniPathway"/>
</dbReference>
<dbReference type="AlphaFoldDB" id="A0A3D9UJ67"/>
<evidence type="ECO:0000256" key="1">
    <source>
        <dbReference type="ARBA" id="ARBA00004953"/>
    </source>
</evidence>
<comment type="pathway">
    <text evidence="1">Cofactor biosynthesis; adenosylcobalamin biosynthesis.</text>
</comment>
<keyword evidence="4 7" id="KW-0808">Transferase</keyword>
<dbReference type="InterPro" id="IPR050714">
    <property type="entry name" value="Cobalamin_biosynth_MTase"/>
</dbReference>
<dbReference type="InterPro" id="IPR029063">
    <property type="entry name" value="SAM-dependent_MTases_sf"/>
</dbReference>
<dbReference type="PANTHER" id="PTHR43182">
    <property type="entry name" value="COBALT-PRECORRIN-6B C(15)-METHYLTRANSFERASE (DECARBOXYLATING)"/>
    <property type="match status" value="1"/>
</dbReference>
<dbReference type="Gene3D" id="3.40.50.150">
    <property type="entry name" value="Vaccinia Virus protein VP39"/>
    <property type="match status" value="1"/>
</dbReference>
<evidence type="ECO:0000259" key="6">
    <source>
        <dbReference type="Pfam" id="PF00590"/>
    </source>
</evidence>
<dbReference type="OrthoDB" id="9787825at2"/>
<protein>
    <submittedName>
        <fullName evidence="7">Precorrin-6Y C5,15-methyltransferase (Decarboxylating)</fullName>
    </submittedName>
</protein>
<dbReference type="EMBL" id="QTUA01000001">
    <property type="protein sequence ID" value="REF29488.1"/>
    <property type="molecule type" value="Genomic_DNA"/>
</dbReference>
<dbReference type="Gene3D" id="3.40.1010.10">
    <property type="entry name" value="Cobalt-precorrin-4 Transmethylase, Domain 1"/>
    <property type="match status" value="1"/>
</dbReference>
<dbReference type="Proteomes" id="UP000256253">
    <property type="component" value="Unassembled WGS sequence"/>
</dbReference>
<dbReference type="GO" id="GO:0008276">
    <property type="term" value="F:protein methyltransferase activity"/>
    <property type="evidence" value="ECO:0007669"/>
    <property type="project" value="InterPro"/>
</dbReference>
<comment type="caution">
    <text evidence="7">The sequence shown here is derived from an EMBL/GenBank/DDBJ whole genome shotgun (WGS) entry which is preliminary data.</text>
</comment>
<proteinExistence type="predicted"/>
<evidence type="ECO:0000313" key="8">
    <source>
        <dbReference type="Proteomes" id="UP000256253"/>
    </source>
</evidence>